<sequence length="334" mass="36557">MSALNRQVLSKGLPPKIGTSKRLPPNRDLSPLEWSEFFDEKKCVRVGEDSFNVYLKGSAGPIFLVLHGGGYTGLTWACFAEDLSRRIDCRIIAPDLRGHGETQTADDANLSAQQQINDIEEIVKQTIAQNENSPVCLIGHSMGGALAVRVAERGNVPNLVGLVVIDVVEGSAMEALSGMITFLRSRPTTFPTTEKAIVWCLQSGTAKNYRAARVSMPSQIRHSQEGSGMTWRIDLIQTQPHWRGWFEGLSSLFLSVSAPKLLVLAGVDRLDKDLTVGQMQGKFQTCVVPQVGHCVQEDSPDRLADEVAKFAIRHKFAAHKPGWTDPIIGVPPCC</sequence>
<dbReference type="InterPro" id="IPR029058">
    <property type="entry name" value="AB_hydrolase_fold"/>
</dbReference>
<dbReference type="Gene3D" id="3.40.50.1820">
    <property type="entry name" value="alpha/beta hydrolase"/>
    <property type="match status" value="1"/>
</dbReference>
<dbReference type="Proteomes" id="UP000218231">
    <property type="component" value="Unassembled WGS sequence"/>
</dbReference>
<reference evidence="9 10" key="1">
    <citation type="journal article" date="2017" name="Curr. Biol.">
        <title>Genome architecture and evolution of a unichromosomal asexual nematode.</title>
        <authorList>
            <person name="Fradin H."/>
            <person name="Zegar C."/>
            <person name="Gutwein M."/>
            <person name="Lucas J."/>
            <person name="Kovtun M."/>
            <person name="Corcoran D."/>
            <person name="Baugh L.R."/>
            <person name="Kiontke K."/>
            <person name="Gunsalus K."/>
            <person name="Fitch D.H."/>
            <person name="Piano F."/>
        </authorList>
    </citation>
    <scope>NUCLEOTIDE SEQUENCE [LARGE SCALE GENOMIC DNA]</scope>
    <source>
        <strain evidence="9">PF1309</strain>
    </source>
</reference>
<organism evidence="9 10">
    <name type="scientific">Diploscapter pachys</name>
    <dbReference type="NCBI Taxonomy" id="2018661"/>
    <lineage>
        <taxon>Eukaryota</taxon>
        <taxon>Metazoa</taxon>
        <taxon>Ecdysozoa</taxon>
        <taxon>Nematoda</taxon>
        <taxon>Chromadorea</taxon>
        <taxon>Rhabditida</taxon>
        <taxon>Rhabditina</taxon>
        <taxon>Rhabditomorpha</taxon>
        <taxon>Rhabditoidea</taxon>
        <taxon>Rhabditidae</taxon>
        <taxon>Diploscapter</taxon>
    </lineage>
</organism>
<dbReference type="PIRSF" id="PIRSF022950">
    <property type="entry name" value="PPase_methylesterase_euk"/>
    <property type="match status" value="1"/>
</dbReference>
<comment type="catalytic activity">
    <reaction evidence="4">
        <text>[phosphatase 2A protein]-C-terminal L-leucine methyl ester + H2O = [phosphatase 2A protein]-C-terminal L-leucine + methanol + H(+)</text>
        <dbReference type="Rhea" id="RHEA:48548"/>
        <dbReference type="Rhea" id="RHEA-COMP:12134"/>
        <dbReference type="Rhea" id="RHEA-COMP:12135"/>
        <dbReference type="ChEBI" id="CHEBI:15377"/>
        <dbReference type="ChEBI" id="CHEBI:15378"/>
        <dbReference type="ChEBI" id="CHEBI:17790"/>
        <dbReference type="ChEBI" id="CHEBI:90516"/>
        <dbReference type="ChEBI" id="CHEBI:90517"/>
        <dbReference type="EC" id="3.1.1.89"/>
    </reaction>
</comment>
<dbReference type="PANTHER" id="PTHR14189:SF0">
    <property type="entry name" value="PROTEIN PHOSPHATASE METHYLESTERASE 1"/>
    <property type="match status" value="1"/>
</dbReference>
<evidence type="ECO:0000313" key="9">
    <source>
        <dbReference type="EMBL" id="PAV68807.1"/>
    </source>
</evidence>
<evidence type="ECO:0000256" key="1">
    <source>
        <dbReference type="ARBA" id="ARBA00008645"/>
    </source>
</evidence>
<evidence type="ECO:0000256" key="3">
    <source>
        <dbReference type="ARBA" id="ARBA00022801"/>
    </source>
</evidence>
<evidence type="ECO:0000256" key="2">
    <source>
        <dbReference type="ARBA" id="ARBA00022487"/>
    </source>
</evidence>
<evidence type="ECO:0000256" key="4">
    <source>
        <dbReference type="ARBA" id="ARBA00049203"/>
    </source>
</evidence>
<keyword evidence="10" id="KW-1185">Reference proteome</keyword>
<protein>
    <recommendedName>
        <fullName evidence="5">Protein phosphatase methylesterase 1</fullName>
        <shortName evidence="5">PME-1</shortName>
        <ecNumber evidence="5">3.1.1.-</ecNumber>
    </recommendedName>
</protein>
<proteinExistence type="inferred from homology"/>
<feature type="domain" description="AB hydrolase-1" evidence="8">
    <location>
        <begin position="64"/>
        <end position="305"/>
    </location>
</feature>
<evidence type="ECO:0000313" key="10">
    <source>
        <dbReference type="Proteomes" id="UP000218231"/>
    </source>
</evidence>
<dbReference type="SUPFAM" id="SSF53474">
    <property type="entry name" value="alpha/beta-Hydrolases"/>
    <property type="match status" value="1"/>
</dbReference>
<dbReference type="GO" id="GO:0051723">
    <property type="term" value="F:protein methylesterase activity"/>
    <property type="evidence" value="ECO:0007669"/>
    <property type="project" value="UniProtKB-EC"/>
</dbReference>
<dbReference type="InterPro" id="IPR000639">
    <property type="entry name" value="Epox_hydrolase-like"/>
</dbReference>
<keyword evidence="2 5" id="KW-0719">Serine esterase</keyword>
<feature type="active site" evidence="6">
    <location>
        <position position="293"/>
    </location>
</feature>
<accession>A0A2A2K4A2</accession>
<comment type="function">
    <text evidence="5">Demethylates proteins that have been reversibly carboxymethylated.</text>
</comment>
<evidence type="ECO:0000259" key="8">
    <source>
        <dbReference type="Pfam" id="PF12697"/>
    </source>
</evidence>
<evidence type="ECO:0000256" key="7">
    <source>
        <dbReference type="SAM" id="MobiDB-lite"/>
    </source>
</evidence>
<gene>
    <name evidence="9" type="ORF">WR25_20980</name>
</gene>
<comment type="similarity">
    <text evidence="1 5">Belongs to the AB hydrolase superfamily.</text>
</comment>
<dbReference type="EC" id="3.1.1.-" evidence="5"/>
<feature type="active site" evidence="6">
    <location>
        <position position="166"/>
    </location>
</feature>
<evidence type="ECO:0000256" key="5">
    <source>
        <dbReference type="PIRNR" id="PIRNR022950"/>
    </source>
</evidence>
<dbReference type="OrthoDB" id="194865at2759"/>
<dbReference type="STRING" id="2018661.A0A2A2K4A2"/>
<evidence type="ECO:0000256" key="6">
    <source>
        <dbReference type="PIRSR" id="PIRSR022950-1"/>
    </source>
</evidence>
<dbReference type="InterPro" id="IPR016812">
    <property type="entry name" value="PPase_methylesterase_euk"/>
</dbReference>
<name>A0A2A2K4A2_9BILA</name>
<dbReference type="PRINTS" id="PR00111">
    <property type="entry name" value="ABHYDROLASE"/>
</dbReference>
<dbReference type="PRINTS" id="PR00412">
    <property type="entry name" value="EPOXHYDRLASE"/>
</dbReference>
<feature type="region of interest" description="Disordered" evidence="7">
    <location>
        <begin position="1"/>
        <end position="25"/>
    </location>
</feature>
<dbReference type="InterPro" id="IPR000073">
    <property type="entry name" value="AB_hydrolase_1"/>
</dbReference>
<feature type="active site" evidence="6">
    <location>
        <position position="141"/>
    </location>
</feature>
<dbReference type="EMBL" id="LIAE01009683">
    <property type="protein sequence ID" value="PAV68807.1"/>
    <property type="molecule type" value="Genomic_DNA"/>
</dbReference>
<keyword evidence="3 5" id="KW-0378">Hydrolase</keyword>
<dbReference type="PANTHER" id="PTHR14189">
    <property type="entry name" value="PROTEIN PHOSPHATASE METHYLESTERASE-1 RELATED"/>
    <property type="match status" value="1"/>
</dbReference>
<comment type="caution">
    <text evidence="9">The sequence shown here is derived from an EMBL/GenBank/DDBJ whole genome shotgun (WGS) entry which is preliminary data.</text>
</comment>
<dbReference type="Pfam" id="PF12697">
    <property type="entry name" value="Abhydrolase_6"/>
    <property type="match status" value="1"/>
</dbReference>
<dbReference type="AlphaFoldDB" id="A0A2A2K4A2"/>